<feature type="transmembrane region" description="Helical" evidence="2">
    <location>
        <begin position="158"/>
        <end position="178"/>
    </location>
</feature>
<comment type="caution">
    <text evidence="3">The sequence shown here is derived from an EMBL/GenBank/DDBJ whole genome shotgun (WGS) entry which is preliminary data.</text>
</comment>
<keyword evidence="4" id="KW-1185">Reference proteome</keyword>
<evidence type="ECO:0000256" key="1">
    <source>
        <dbReference type="SAM" id="MobiDB-lite"/>
    </source>
</evidence>
<gene>
    <name evidence="3" type="ORF">JMJ35_010483</name>
</gene>
<feature type="region of interest" description="Disordered" evidence="1">
    <location>
        <begin position="193"/>
        <end position="224"/>
    </location>
</feature>
<protein>
    <submittedName>
        <fullName evidence="3">Uncharacterized protein</fullName>
    </submittedName>
</protein>
<proteinExistence type="predicted"/>
<feature type="compositionally biased region" description="Basic and acidic residues" evidence="1">
    <location>
        <begin position="200"/>
        <end position="209"/>
    </location>
</feature>
<dbReference type="AlphaFoldDB" id="A0AA39QQ19"/>
<evidence type="ECO:0000313" key="3">
    <source>
        <dbReference type="EMBL" id="KAK0507025.1"/>
    </source>
</evidence>
<keyword evidence="2" id="KW-0472">Membrane</keyword>
<keyword evidence="2" id="KW-1133">Transmembrane helix</keyword>
<dbReference type="EMBL" id="JAFEKC020000025">
    <property type="protein sequence ID" value="KAK0507025.1"/>
    <property type="molecule type" value="Genomic_DNA"/>
</dbReference>
<name>A0AA39QQ19_9LECA</name>
<accession>A0AA39QQ19</accession>
<keyword evidence="2" id="KW-0812">Transmembrane</keyword>
<dbReference type="Proteomes" id="UP001166286">
    <property type="component" value="Unassembled WGS sequence"/>
</dbReference>
<feature type="region of interest" description="Disordered" evidence="1">
    <location>
        <begin position="1"/>
        <end position="26"/>
    </location>
</feature>
<organism evidence="3 4">
    <name type="scientific">Cladonia borealis</name>
    <dbReference type="NCBI Taxonomy" id="184061"/>
    <lineage>
        <taxon>Eukaryota</taxon>
        <taxon>Fungi</taxon>
        <taxon>Dikarya</taxon>
        <taxon>Ascomycota</taxon>
        <taxon>Pezizomycotina</taxon>
        <taxon>Lecanoromycetes</taxon>
        <taxon>OSLEUM clade</taxon>
        <taxon>Lecanoromycetidae</taxon>
        <taxon>Lecanorales</taxon>
        <taxon>Lecanorineae</taxon>
        <taxon>Cladoniaceae</taxon>
        <taxon>Cladonia</taxon>
    </lineage>
</organism>
<evidence type="ECO:0000313" key="4">
    <source>
        <dbReference type="Proteomes" id="UP001166286"/>
    </source>
</evidence>
<sequence length="224" mass="23830">MRLIPRSLSDILHPTPSPTPNLKRDPPAPACHGIGCLSVPVPAAATTDCSGDACGVKAGKAPPPTSTVTITDTDYITIHVNVTFYSTSWLTAYDTILSTVQNNITVTQTKTETQNFTAHMTDMRTATATATQLLDTGNNSTIPVPAVQQKGGLNAGDIVAILLGVVVVVMAVGGVLMYRGLSRKRREERVLRKQLQTEGTELKDGKDGDGLGGSEMQEWEGVER</sequence>
<reference evidence="3" key="1">
    <citation type="submission" date="2023-03" db="EMBL/GenBank/DDBJ databases">
        <title>Complete genome of Cladonia borealis.</title>
        <authorList>
            <person name="Park H."/>
        </authorList>
    </citation>
    <scope>NUCLEOTIDE SEQUENCE</scope>
    <source>
        <strain evidence="3">ANT050790</strain>
    </source>
</reference>
<evidence type="ECO:0000256" key="2">
    <source>
        <dbReference type="SAM" id="Phobius"/>
    </source>
</evidence>